<sequence length="90" mass="9624">MGSASNWPRLSRIGGASGYFGSIGTFVSGPQQSKGRSGPALQPDPKHRRCCAMSPPSAIAKLQPSEVTIKEEGTWIHKSRFVMTRILPAA</sequence>
<accession>A0ABD1XSS8</accession>
<dbReference type="EMBL" id="JBHFFA010000008">
    <property type="protein sequence ID" value="KAL2610573.1"/>
    <property type="molecule type" value="Genomic_DNA"/>
</dbReference>
<proteinExistence type="predicted"/>
<organism evidence="2 3">
    <name type="scientific">Riccia fluitans</name>
    <dbReference type="NCBI Taxonomy" id="41844"/>
    <lineage>
        <taxon>Eukaryota</taxon>
        <taxon>Viridiplantae</taxon>
        <taxon>Streptophyta</taxon>
        <taxon>Embryophyta</taxon>
        <taxon>Marchantiophyta</taxon>
        <taxon>Marchantiopsida</taxon>
        <taxon>Marchantiidae</taxon>
        <taxon>Marchantiales</taxon>
        <taxon>Ricciaceae</taxon>
        <taxon>Riccia</taxon>
    </lineage>
</organism>
<dbReference type="AlphaFoldDB" id="A0ABD1XSS8"/>
<comment type="caution">
    <text evidence="2">The sequence shown here is derived from an EMBL/GenBank/DDBJ whole genome shotgun (WGS) entry which is preliminary data.</text>
</comment>
<gene>
    <name evidence="2" type="ORF">R1flu_029146</name>
</gene>
<evidence type="ECO:0000313" key="2">
    <source>
        <dbReference type="EMBL" id="KAL2610573.1"/>
    </source>
</evidence>
<feature type="region of interest" description="Disordered" evidence="1">
    <location>
        <begin position="27"/>
        <end position="49"/>
    </location>
</feature>
<evidence type="ECO:0000313" key="3">
    <source>
        <dbReference type="Proteomes" id="UP001605036"/>
    </source>
</evidence>
<dbReference type="Proteomes" id="UP001605036">
    <property type="component" value="Unassembled WGS sequence"/>
</dbReference>
<protein>
    <submittedName>
        <fullName evidence="2">Uncharacterized protein</fullName>
    </submittedName>
</protein>
<reference evidence="2 3" key="1">
    <citation type="submission" date="2024-09" db="EMBL/GenBank/DDBJ databases">
        <title>Chromosome-scale assembly of Riccia fluitans.</title>
        <authorList>
            <person name="Paukszto L."/>
            <person name="Sawicki J."/>
            <person name="Karawczyk K."/>
            <person name="Piernik-Szablinska J."/>
            <person name="Szczecinska M."/>
            <person name="Mazdziarz M."/>
        </authorList>
    </citation>
    <scope>NUCLEOTIDE SEQUENCE [LARGE SCALE GENOMIC DNA]</scope>
    <source>
        <strain evidence="2">Rf_01</strain>
        <tissue evidence="2">Aerial parts of the thallus</tissue>
    </source>
</reference>
<evidence type="ECO:0000256" key="1">
    <source>
        <dbReference type="SAM" id="MobiDB-lite"/>
    </source>
</evidence>
<keyword evidence="3" id="KW-1185">Reference proteome</keyword>
<name>A0ABD1XSS8_9MARC</name>